<dbReference type="SUPFAM" id="SSF53098">
    <property type="entry name" value="Ribonuclease H-like"/>
    <property type="match status" value="1"/>
</dbReference>
<proteinExistence type="predicted"/>
<dbReference type="InterPro" id="IPR008906">
    <property type="entry name" value="HATC_C_dom"/>
</dbReference>
<protein>
    <recommendedName>
        <fullName evidence="5">DUF659 domain-containing protein</fullName>
    </recommendedName>
</protein>
<evidence type="ECO:0000259" key="1">
    <source>
        <dbReference type="Pfam" id="PF04937"/>
    </source>
</evidence>
<dbReference type="Proteomes" id="UP000077755">
    <property type="component" value="Chromosome 1"/>
</dbReference>
<dbReference type="Pfam" id="PF05699">
    <property type="entry name" value="Dimer_Tnp_hAT"/>
    <property type="match status" value="1"/>
</dbReference>
<evidence type="ECO:0000259" key="2">
    <source>
        <dbReference type="Pfam" id="PF05699"/>
    </source>
</evidence>
<dbReference type="InterPro" id="IPR012337">
    <property type="entry name" value="RNaseH-like_sf"/>
</dbReference>
<dbReference type="AlphaFoldDB" id="A0AAF0W3L3"/>
<dbReference type="GO" id="GO:0046983">
    <property type="term" value="F:protein dimerization activity"/>
    <property type="evidence" value="ECO:0007669"/>
    <property type="project" value="InterPro"/>
</dbReference>
<dbReference type="PANTHER" id="PTHR32166:SF81">
    <property type="entry name" value="OS06G0658400 PROTEIN"/>
    <property type="match status" value="1"/>
</dbReference>
<dbReference type="EMBL" id="CP093343">
    <property type="protein sequence ID" value="WOG82356.1"/>
    <property type="molecule type" value="Genomic_DNA"/>
</dbReference>
<accession>A0AAF0W3L3</accession>
<reference evidence="3" key="1">
    <citation type="journal article" date="2016" name="Nat. Genet.">
        <title>A high-quality carrot genome assembly provides new insights into carotenoid accumulation and asterid genome evolution.</title>
        <authorList>
            <person name="Iorizzo M."/>
            <person name="Ellison S."/>
            <person name="Senalik D."/>
            <person name="Zeng P."/>
            <person name="Satapoomin P."/>
            <person name="Huang J."/>
            <person name="Bowman M."/>
            <person name="Iovene M."/>
            <person name="Sanseverino W."/>
            <person name="Cavagnaro P."/>
            <person name="Yildiz M."/>
            <person name="Macko-Podgorni A."/>
            <person name="Moranska E."/>
            <person name="Grzebelus E."/>
            <person name="Grzebelus D."/>
            <person name="Ashrafi H."/>
            <person name="Zheng Z."/>
            <person name="Cheng S."/>
            <person name="Spooner D."/>
            <person name="Van Deynze A."/>
            <person name="Simon P."/>
        </authorList>
    </citation>
    <scope>NUCLEOTIDE SEQUENCE</scope>
    <source>
        <tissue evidence="3">Leaf</tissue>
    </source>
</reference>
<evidence type="ECO:0000313" key="3">
    <source>
        <dbReference type="EMBL" id="WOG82356.1"/>
    </source>
</evidence>
<evidence type="ECO:0000313" key="4">
    <source>
        <dbReference type="Proteomes" id="UP000077755"/>
    </source>
</evidence>
<organism evidence="3 4">
    <name type="scientific">Daucus carota subsp. sativus</name>
    <name type="common">Carrot</name>
    <dbReference type="NCBI Taxonomy" id="79200"/>
    <lineage>
        <taxon>Eukaryota</taxon>
        <taxon>Viridiplantae</taxon>
        <taxon>Streptophyta</taxon>
        <taxon>Embryophyta</taxon>
        <taxon>Tracheophyta</taxon>
        <taxon>Spermatophyta</taxon>
        <taxon>Magnoliopsida</taxon>
        <taxon>eudicotyledons</taxon>
        <taxon>Gunneridae</taxon>
        <taxon>Pentapetalae</taxon>
        <taxon>asterids</taxon>
        <taxon>campanulids</taxon>
        <taxon>Apiales</taxon>
        <taxon>Apiaceae</taxon>
        <taxon>Apioideae</taxon>
        <taxon>Scandiceae</taxon>
        <taxon>Daucinae</taxon>
        <taxon>Daucus</taxon>
        <taxon>Daucus sect. Daucus</taxon>
    </lineage>
</organism>
<dbReference type="PANTHER" id="PTHR32166">
    <property type="entry name" value="OSJNBA0013A04.12 PROTEIN"/>
    <property type="match status" value="1"/>
</dbReference>
<dbReference type="Pfam" id="PF04937">
    <property type="entry name" value="DUF659"/>
    <property type="match status" value="1"/>
</dbReference>
<feature type="domain" description="HAT C-terminal dimerisation" evidence="2">
    <location>
        <begin position="383"/>
        <end position="461"/>
    </location>
</feature>
<reference evidence="3" key="2">
    <citation type="submission" date="2022-03" db="EMBL/GenBank/DDBJ databases">
        <title>Draft title - Genomic analysis of global carrot germplasm unveils the trajectory of domestication and the origin of high carotenoid orange carrot.</title>
        <authorList>
            <person name="Iorizzo M."/>
            <person name="Ellison S."/>
            <person name="Senalik D."/>
            <person name="Macko-Podgorni A."/>
            <person name="Grzebelus D."/>
            <person name="Bostan H."/>
            <person name="Rolling W."/>
            <person name="Curaba J."/>
            <person name="Simon P."/>
        </authorList>
    </citation>
    <scope>NUCLEOTIDE SEQUENCE</scope>
    <source>
        <tissue evidence="3">Leaf</tissue>
    </source>
</reference>
<sequence length="516" mass="59457">MMFYTGGISFNFARNLFFRRYSTKLANSNLAGYTPPTYNRLRTLLQPIKDTWKKKGASICSDRCSDSQRSLINIMVASAAGPMFLKAIDASHITKDVEYIAKVFTEVVEEIGPANIFQIVTDNGSNFKAAGALIETKYPRIFWTPCVVHCLNLAIKSICDPNEKSRDYAQCEWIKELVTQDHDISYFILNHSLPRTIFSRYSDVKLLKVAETRFASNIIMLTRIRRVREALEKTVMDPDWKKTRGSLGNAIELKSREIKDTLVSDTWWDKIDYFLRFTEPILRFLKVADSDSCVLHLVYDMWDAMIEEIKSCIFYQENEDLLTGYQLDFFDVVQKIIEDRWNRSNTPLHCLAHSLVPKYYSQQWLQRSAHGVRRGAFASDLDYFGQPHLMASRDDEDPLSWWANYGSFRPLLQGLAFRLLSQPATSSCCERNWSTYGSIRNVKRNRLTTQRTEDLVNVHNNVRIVSRKQPEYTSDPCKFWDIGGDTADGDSILEIADLSLNDPEIEAVTFDVDNKS</sequence>
<evidence type="ECO:0008006" key="5">
    <source>
        <dbReference type="Google" id="ProtNLM"/>
    </source>
</evidence>
<name>A0AAF0W3L3_DAUCS</name>
<gene>
    <name evidence="3" type="ORF">DCAR_0101520</name>
</gene>
<dbReference type="InterPro" id="IPR007021">
    <property type="entry name" value="DUF659"/>
</dbReference>
<keyword evidence="4" id="KW-1185">Reference proteome</keyword>
<feature type="domain" description="DUF659" evidence="1">
    <location>
        <begin position="40"/>
        <end position="181"/>
    </location>
</feature>